<dbReference type="Proteomes" id="UP000230008">
    <property type="component" value="Chromosome"/>
</dbReference>
<sequence length="405" mass="46681">MLKFNLKSKNYSNSQIASHDVKLIYTKNPQINKSLFSRFGRTITNICNVFKKPTVSQKSNKFQMETISEKDFAKESCISFPKNELEKIDKNSLGYKEITYHGDYENKITGEKYKDTVFFYKVNDENKYERIHYRPIRQLDSNQNLKGGSKYVSRMDGSHVFLELHSPEKSPPFNTDCNNHDDLVGTSTIKAGIAVDVDKMITPYGGSNLIDCVKNNNFMHPAYFQNALGDLTTLHKRDTFLADIKMNNCGFNGKNVTFFDVEDRIRAGSVTNLDSVRTPEYITPKLWDAVKLNSADEIGEKRHYLKTADEYAFLLTIIYSTVSNILTKEDWSGIQKNDWGKSDKPGAMNDTNKSMFLNWIRNYVQPAFHSHIENMLRDPYEYAKTSTTQPYLSEMLDVQTEVTRF</sequence>
<evidence type="ECO:0008006" key="3">
    <source>
        <dbReference type="Google" id="ProtNLM"/>
    </source>
</evidence>
<dbReference type="AlphaFoldDB" id="A0A2D3T3K8"/>
<dbReference type="RefSeq" id="WP_100103428.1">
    <property type="nucleotide sequence ID" value="NZ_CAWNMT010000001.1"/>
</dbReference>
<protein>
    <recommendedName>
        <fullName evidence="3">Protein kinase domain-containing protein</fullName>
    </recommendedName>
</protein>
<evidence type="ECO:0000313" key="1">
    <source>
        <dbReference type="EMBL" id="ATW30111.1"/>
    </source>
</evidence>
<reference evidence="2" key="2">
    <citation type="submission" date="2017-11" db="EMBL/GenBank/DDBJ databases">
        <title>PacBio sequencing of new strain of the secondary endosymbiont Candidatus Hamiltonella defensa.</title>
        <authorList>
            <person name="Strand M.R."/>
            <person name="Oliver K."/>
        </authorList>
    </citation>
    <scope>NUCLEOTIDE SEQUENCE [LARGE SCALE GENOMIC DNA]</scope>
    <source>
        <strain evidence="2">A2C</strain>
    </source>
</reference>
<gene>
    <name evidence="1" type="ORF">BJP41_06995</name>
</gene>
<accession>A0A2D3T3K8</accession>
<organism evidence="1 2">
    <name type="scientific">Candidatus Williamhamiltonella defendens</name>
    <dbReference type="NCBI Taxonomy" id="138072"/>
    <lineage>
        <taxon>Bacteria</taxon>
        <taxon>Pseudomonadati</taxon>
        <taxon>Pseudomonadota</taxon>
        <taxon>Gammaproteobacteria</taxon>
        <taxon>Enterobacterales</taxon>
        <taxon>Enterobacteriaceae</taxon>
        <taxon>aphid secondary symbionts</taxon>
        <taxon>Candidatus Williamhamiltonella</taxon>
    </lineage>
</organism>
<name>A0A2D3T3K8_9ENTR</name>
<evidence type="ECO:0000313" key="2">
    <source>
        <dbReference type="Proteomes" id="UP000230008"/>
    </source>
</evidence>
<reference evidence="2" key="1">
    <citation type="submission" date="2016-10" db="EMBL/GenBank/DDBJ databases">
        <authorList>
            <person name="Chevignon G."/>
        </authorList>
    </citation>
    <scope>NUCLEOTIDE SEQUENCE [LARGE SCALE GENOMIC DNA]</scope>
    <source>
        <strain evidence="2">A2C</strain>
    </source>
</reference>
<dbReference type="EMBL" id="CP017606">
    <property type="protein sequence ID" value="ATW30111.1"/>
    <property type="molecule type" value="Genomic_DNA"/>
</dbReference>
<proteinExistence type="predicted"/>